<dbReference type="GO" id="GO:0006508">
    <property type="term" value="P:proteolysis"/>
    <property type="evidence" value="ECO:0007669"/>
    <property type="project" value="UniProtKB-KW"/>
</dbReference>
<feature type="transmembrane region" description="Helical" evidence="9">
    <location>
        <begin position="163"/>
        <end position="182"/>
    </location>
</feature>
<comment type="similarity">
    <text evidence="2">Belongs to the peptidase C19 family.</text>
</comment>
<dbReference type="InterPro" id="IPR001394">
    <property type="entry name" value="Peptidase_C19_UCH"/>
</dbReference>
<dbReference type="GO" id="GO:0016579">
    <property type="term" value="P:protein deubiquitination"/>
    <property type="evidence" value="ECO:0007669"/>
    <property type="project" value="InterPro"/>
</dbReference>
<dbReference type="FunFam" id="3.90.70.10:FF:000118">
    <property type="entry name" value="Ubiquitin carboxyl-terminal hydrolase 25"/>
    <property type="match status" value="1"/>
</dbReference>
<name>A0A3Q7HDY0_SOLLC</name>
<feature type="transmembrane region" description="Helical" evidence="9">
    <location>
        <begin position="253"/>
        <end position="275"/>
    </location>
</feature>
<feature type="transmembrane region" description="Helical" evidence="9">
    <location>
        <begin position="106"/>
        <end position="133"/>
    </location>
</feature>
<evidence type="ECO:0000256" key="5">
    <source>
        <dbReference type="ARBA" id="ARBA00022786"/>
    </source>
</evidence>
<sequence length="1146" mass="125871">MADPQRKWVTDDVLTYAYLLLYIALSSGQIFFNKWVLSSKEVNFPYPLGLTLLHMVFSSILCFMLTKVLKIMKVEEGMTLDIYISSVIPIGAMFAMTLWLGNTAYLYISVSFAQMLKAIMPVAVFILGVAAGLEMMSCRMLLIMSVISLGVLVASYGEIDINWVGVVYQMGGVVGEALRLIFMEILVKRKGLKLNPISVIALCLLVPWIFLEKPKMDEQRTWSFQPLILTLNSLCTFALNLSVFLVIQHTSALTIRVAGVVKDWVVVLLSALLFADTKLTLINLFGYAIDDGSIPYIEKPPLNLPSLPAVGQFNFSKSHNPSDFISVAIAGVAAYNNHKLKKGTSQASSDESEPTQSDCIARLLPTDKWKIPWTRLLMELLDTKDTEGLTASGQPIRGGSDGGRRIRSLMAYLQMNWQPNLLSHKRKTGPPLGLKNIGNTCYINSVLQCLTYTPPLAYFCLKSQHSASCDSEAAAASGKKSECPFCILEKRIARSLSLESALDTPAKINSCLKIFAQHFRFGRQEDAHEFLRYVIDACHNTCLRLKKLQQQTKKGGGGGVDGNGNTIVKEIFGGALQSQVKCLSCGAESNKVDEIMDLSLDVLHSSSLKDALQRFFQPEVLDGNNKYKCENCKKLVTARKQMSILQAPNVLVIQLKRFEGIYGGKIDKPIAFEEVLVLSSYMCKASQDLHPEYNLFGTIVHSGFSPDSGHYYAYIKDAVGRWYCCNDSQVSPKILQEVLSEKVYILFFSRTKQRSPSTKTCLSINGSKSNHSNGLAKSKILTSDLAKTVNEKQVLGHPSEKENVVMSKVSKVHSSPVRDLGIFEKSSFKRPTSGNIKMVFHSKESGNRTGDVRASVLTEKKITSLSNKNGVSKSCGNGQGTRSHALTNGNGNGKLPIVATSPVADGPHEDYGGSNGKAAGKDSYHKEVNRSSSLANGNGKIQSVATDTLRGSLHRNNGENSESLAAISSAYRDTSNGHVESSSISGSKRKSPDQCILLEYDVQSRAKEASSFLRTCGWSEEVYAFMRSKKSGTQSNFQASDVNAMKELLIADAKSMFISQIPQSLKGSLIERFKVHKSCELPLKILQSIDEGADFLGLYSLSVGDGMSVCADDYKLSLIFFSQLYCITKCVHSGKRGNQSGNILFR</sequence>
<feature type="transmembrane region" description="Helical" evidence="9">
    <location>
        <begin position="12"/>
        <end position="32"/>
    </location>
</feature>
<dbReference type="PROSITE" id="PS50235">
    <property type="entry name" value="USP_3"/>
    <property type="match status" value="1"/>
</dbReference>
<dbReference type="GO" id="GO:0055085">
    <property type="term" value="P:transmembrane transport"/>
    <property type="evidence" value="ECO:0000318"/>
    <property type="project" value="GO_Central"/>
</dbReference>
<reference evidence="11" key="1">
    <citation type="journal article" date="2012" name="Nature">
        <title>The tomato genome sequence provides insights into fleshy fruit evolution.</title>
        <authorList>
            <consortium name="Tomato Genome Consortium"/>
        </authorList>
    </citation>
    <scope>NUCLEOTIDE SEQUENCE [LARGE SCALE GENOMIC DNA]</scope>
    <source>
        <strain evidence="11">cv. Heinz 1706</strain>
    </source>
</reference>
<dbReference type="InterPro" id="IPR018200">
    <property type="entry name" value="USP_CS"/>
</dbReference>
<evidence type="ECO:0000256" key="6">
    <source>
        <dbReference type="ARBA" id="ARBA00022801"/>
    </source>
</evidence>
<dbReference type="OMA" id="PAKINSC"/>
<dbReference type="CDD" id="cd02661">
    <property type="entry name" value="Peptidase_C19E"/>
    <property type="match status" value="1"/>
</dbReference>
<dbReference type="SUPFAM" id="SSF54001">
    <property type="entry name" value="Cysteine proteinases"/>
    <property type="match status" value="1"/>
</dbReference>
<comment type="catalytic activity">
    <reaction evidence="1">
        <text>Thiol-dependent hydrolysis of ester, thioester, amide, peptide and isopeptide bonds formed by the C-terminal Gly of ubiquitin (a 76-residue protein attached to proteins as an intracellular targeting signal).</text>
        <dbReference type="EC" id="3.4.19.12"/>
    </reaction>
</comment>
<feature type="transmembrane region" description="Helical" evidence="9">
    <location>
        <begin position="223"/>
        <end position="246"/>
    </location>
</feature>
<feature type="transmembrane region" description="Helical" evidence="9">
    <location>
        <begin position="78"/>
        <end position="100"/>
    </location>
</feature>
<reference evidence="11" key="2">
    <citation type="submission" date="2019-01" db="UniProtKB">
        <authorList>
            <consortium name="EnsemblPlants"/>
        </authorList>
    </citation>
    <scope>IDENTIFICATION</scope>
    <source>
        <strain evidence="11">cv. Heinz 1706</strain>
    </source>
</reference>
<dbReference type="Pfam" id="PF00443">
    <property type="entry name" value="UCH"/>
    <property type="match status" value="1"/>
</dbReference>
<feature type="region of interest" description="Disordered" evidence="8">
    <location>
        <begin position="867"/>
        <end position="940"/>
    </location>
</feature>
<feature type="transmembrane region" description="Helical" evidence="9">
    <location>
        <begin position="140"/>
        <end position="157"/>
    </location>
</feature>
<feature type="compositionally biased region" description="Polar residues" evidence="8">
    <location>
        <begin position="930"/>
        <end position="940"/>
    </location>
</feature>
<dbReference type="PROSITE" id="PS00972">
    <property type="entry name" value="USP_1"/>
    <property type="match status" value="1"/>
</dbReference>
<keyword evidence="9" id="KW-0812">Transmembrane</keyword>
<keyword evidence="9" id="KW-0472">Membrane</keyword>
<dbReference type="Pfam" id="PF03151">
    <property type="entry name" value="TPT"/>
    <property type="match status" value="1"/>
</dbReference>
<dbReference type="PaxDb" id="4081-Solyc07g056520.2.1"/>
<dbReference type="Proteomes" id="UP000004994">
    <property type="component" value="Chromosome 7"/>
</dbReference>
<evidence type="ECO:0000313" key="11">
    <source>
        <dbReference type="EnsemblPlants" id="Solyc07g056520.3.1"/>
    </source>
</evidence>
<evidence type="ECO:0000256" key="1">
    <source>
        <dbReference type="ARBA" id="ARBA00000707"/>
    </source>
</evidence>
<feature type="compositionally biased region" description="Basic and acidic residues" evidence="8">
    <location>
        <begin position="919"/>
        <end position="929"/>
    </location>
</feature>
<dbReference type="PANTHER" id="PTHR24006">
    <property type="entry name" value="UBIQUITIN CARBOXYL-TERMINAL HYDROLASE"/>
    <property type="match status" value="1"/>
</dbReference>
<dbReference type="EnsemblPlants" id="Solyc07g056520.3.1">
    <property type="protein sequence ID" value="Solyc07g056520.3.1"/>
    <property type="gene ID" value="Solyc07g056520.3"/>
</dbReference>
<dbReference type="GO" id="GO:0015297">
    <property type="term" value="F:antiporter activity"/>
    <property type="evidence" value="ECO:0000318"/>
    <property type="project" value="GO_Central"/>
</dbReference>
<keyword evidence="6" id="KW-0378">Hydrolase</keyword>
<evidence type="ECO:0000256" key="7">
    <source>
        <dbReference type="ARBA" id="ARBA00022807"/>
    </source>
</evidence>
<dbReference type="InParanoid" id="A0A3Q7HDY0"/>
<dbReference type="PROSITE" id="PS00973">
    <property type="entry name" value="USP_2"/>
    <property type="match status" value="1"/>
</dbReference>
<dbReference type="STRING" id="4081.A0A3Q7HDY0"/>
<dbReference type="FunCoup" id="A0A3Q7HDY0">
    <property type="interactions" value="493"/>
</dbReference>
<evidence type="ECO:0000259" key="10">
    <source>
        <dbReference type="PROSITE" id="PS50235"/>
    </source>
</evidence>
<dbReference type="GO" id="GO:0005794">
    <property type="term" value="C:Golgi apparatus"/>
    <property type="evidence" value="ECO:0000318"/>
    <property type="project" value="GO_Central"/>
</dbReference>
<evidence type="ECO:0000256" key="4">
    <source>
        <dbReference type="ARBA" id="ARBA00022670"/>
    </source>
</evidence>
<evidence type="ECO:0000256" key="3">
    <source>
        <dbReference type="ARBA" id="ARBA00012759"/>
    </source>
</evidence>
<keyword evidence="5" id="KW-0833">Ubl conjugation pathway</keyword>
<dbReference type="AlphaFoldDB" id="A0A3Q7HDY0"/>
<keyword evidence="4" id="KW-0645">Protease</keyword>
<dbReference type="InterPro" id="IPR038765">
    <property type="entry name" value="Papain-like_cys_pep_sf"/>
</dbReference>
<dbReference type="InterPro" id="IPR004853">
    <property type="entry name" value="Sugar_P_trans_dom"/>
</dbReference>
<dbReference type="PANTHER" id="PTHR24006:SF758">
    <property type="entry name" value="UBIQUITIN CARBOXYL-TERMINAL HYDROLASE 36"/>
    <property type="match status" value="1"/>
</dbReference>
<dbReference type="EC" id="3.4.19.12" evidence="3"/>
<dbReference type="Gene3D" id="3.90.70.10">
    <property type="entry name" value="Cysteine proteinases"/>
    <property type="match status" value="1"/>
</dbReference>
<dbReference type="InterPro" id="IPR028889">
    <property type="entry name" value="USP"/>
</dbReference>
<evidence type="ECO:0000256" key="8">
    <source>
        <dbReference type="SAM" id="MobiDB-lite"/>
    </source>
</evidence>
<proteinExistence type="inferred from homology"/>
<organism evidence="11">
    <name type="scientific">Solanum lycopersicum</name>
    <name type="common">Tomato</name>
    <name type="synonym">Lycopersicon esculentum</name>
    <dbReference type="NCBI Taxonomy" id="4081"/>
    <lineage>
        <taxon>Eukaryota</taxon>
        <taxon>Viridiplantae</taxon>
        <taxon>Streptophyta</taxon>
        <taxon>Embryophyta</taxon>
        <taxon>Tracheophyta</taxon>
        <taxon>Spermatophyta</taxon>
        <taxon>Magnoliopsida</taxon>
        <taxon>eudicotyledons</taxon>
        <taxon>Gunneridae</taxon>
        <taxon>Pentapetalae</taxon>
        <taxon>asterids</taxon>
        <taxon>lamiids</taxon>
        <taxon>Solanales</taxon>
        <taxon>Solanaceae</taxon>
        <taxon>Solanoideae</taxon>
        <taxon>Solaneae</taxon>
        <taxon>Solanum</taxon>
        <taxon>Solanum subgen. Lycopersicon</taxon>
    </lineage>
</organism>
<feature type="transmembrane region" description="Helical" evidence="9">
    <location>
        <begin position="194"/>
        <end position="211"/>
    </location>
</feature>
<feature type="compositionally biased region" description="Polar residues" evidence="8">
    <location>
        <begin position="867"/>
        <end position="889"/>
    </location>
</feature>
<feature type="transmembrane region" description="Helical" evidence="9">
    <location>
        <begin position="44"/>
        <end position="66"/>
    </location>
</feature>
<dbReference type="InterPro" id="IPR050164">
    <property type="entry name" value="Peptidase_C19"/>
</dbReference>
<protein>
    <recommendedName>
        <fullName evidence="3">ubiquitinyl hydrolase 1</fullName>
        <ecNumber evidence="3">3.4.19.12</ecNumber>
    </recommendedName>
</protein>
<feature type="domain" description="USP" evidence="10">
    <location>
        <begin position="432"/>
        <end position="751"/>
    </location>
</feature>
<keyword evidence="12" id="KW-1185">Reference proteome</keyword>
<dbReference type="Gramene" id="Solyc07g056520.3.1">
    <property type="protein sequence ID" value="Solyc07g056520.3.1"/>
    <property type="gene ID" value="Solyc07g056520.3"/>
</dbReference>
<dbReference type="GO" id="GO:0004843">
    <property type="term" value="F:cysteine-type deubiquitinase activity"/>
    <property type="evidence" value="ECO:0007669"/>
    <property type="project" value="UniProtKB-EC"/>
</dbReference>
<keyword evidence="9" id="KW-1133">Transmembrane helix</keyword>
<keyword evidence="7" id="KW-0788">Thiol protease</keyword>
<evidence type="ECO:0000256" key="9">
    <source>
        <dbReference type="SAM" id="Phobius"/>
    </source>
</evidence>
<evidence type="ECO:0000256" key="2">
    <source>
        <dbReference type="ARBA" id="ARBA00009085"/>
    </source>
</evidence>
<evidence type="ECO:0000313" key="12">
    <source>
        <dbReference type="Proteomes" id="UP000004994"/>
    </source>
</evidence>
<accession>A0A3Q7HDY0</accession>